<evidence type="ECO:0000313" key="6">
    <source>
        <dbReference type="EMBL" id="OEY94483.1"/>
    </source>
</evidence>
<dbReference type="EMBL" id="MKKK01000034">
    <property type="protein sequence ID" value="OEY94483.1"/>
    <property type="molecule type" value="Genomic_DNA"/>
</dbReference>
<sequence length="300" mass="35090">MRLDLFDIQLFLDIVETGSFSKAAERCALSVQACSERIKKLEQRFCPLFSRHATGVQLTAAGQVFYRHACLLQQQFQHLQQEFTQFHQQENLSITLWCNSSAQSEYLPHILPNYLLHYPQLQLHIREAETTIILEKLRQHEAQLALISDVFDTSDLITQHFVVDPLCLICSNHHSLSQYHQLNPDEIIAQDWVGLMPQHALQQSIEQYFKQHGKIMHYRLRLLDFSALIQVVSTGVGIAIIPTRIAQRFINQFDFRQIALSGKWANRNLLLAYHPEHQLTVTYQDFYQYLCDVRRQFQIN</sequence>
<keyword evidence="3" id="KW-0238">DNA-binding</keyword>
<keyword evidence="2" id="KW-0805">Transcription regulation</keyword>
<evidence type="ECO:0000256" key="3">
    <source>
        <dbReference type="ARBA" id="ARBA00023125"/>
    </source>
</evidence>
<dbReference type="InterPro" id="IPR050950">
    <property type="entry name" value="HTH-type_LysR_regulators"/>
</dbReference>
<gene>
    <name evidence="6" type="ORF">BJI46_03865</name>
</gene>
<evidence type="ECO:0000313" key="7">
    <source>
        <dbReference type="Proteomes" id="UP000185895"/>
    </source>
</evidence>
<dbReference type="SUPFAM" id="SSF46785">
    <property type="entry name" value="Winged helix' DNA-binding domain"/>
    <property type="match status" value="1"/>
</dbReference>
<dbReference type="InterPro" id="IPR036388">
    <property type="entry name" value="WH-like_DNA-bd_sf"/>
</dbReference>
<dbReference type="RefSeq" id="WP_070070289.1">
    <property type="nucleotide sequence ID" value="NZ_MKKK01000034.1"/>
</dbReference>
<dbReference type="InterPro" id="IPR005119">
    <property type="entry name" value="LysR_subst-bd"/>
</dbReference>
<dbReference type="STRING" id="1262585.BJI46_03865"/>
<reference evidence="6 7" key="1">
    <citation type="submission" date="2016-09" db="EMBL/GenBank/DDBJ databases">
        <authorList>
            <person name="Capua I."/>
            <person name="De Benedictis P."/>
            <person name="Joannis T."/>
            <person name="Lombin L.H."/>
            <person name="Cattoli G."/>
        </authorList>
    </citation>
    <scope>NUCLEOTIDE SEQUENCE [LARGE SCALE GENOMIC DNA]</scope>
    <source>
        <strain evidence="6 7">ANC 4671</strain>
    </source>
</reference>
<dbReference type="OrthoDB" id="9785974at2"/>
<organism evidence="6 7">
    <name type="scientific">Acinetobacter qingfengensis</name>
    <dbReference type="NCBI Taxonomy" id="1262585"/>
    <lineage>
        <taxon>Bacteria</taxon>
        <taxon>Pseudomonadati</taxon>
        <taxon>Pseudomonadota</taxon>
        <taxon>Gammaproteobacteria</taxon>
        <taxon>Moraxellales</taxon>
        <taxon>Moraxellaceae</taxon>
        <taxon>Acinetobacter</taxon>
    </lineage>
</organism>
<feature type="domain" description="HTH lysR-type" evidence="5">
    <location>
        <begin position="1"/>
        <end position="59"/>
    </location>
</feature>
<evidence type="ECO:0000256" key="2">
    <source>
        <dbReference type="ARBA" id="ARBA00023015"/>
    </source>
</evidence>
<keyword evidence="4" id="KW-0804">Transcription</keyword>
<dbReference type="Gene3D" id="1.10.10.10">
    <property type="entry name" value="Winged helix-like DNA-binding domain superfamily/Winged helix DNA-binding domain"/>
    <property type="match status" value="1"/>
</dbReference>
<dbReference type="PANTHER" id="PTHR30419">
    <property type="entry name" value="HTH-TYPE TRANSCRIPTIONAL REGULATOR YBHD"/>
    <property type="match status" value="1"/>
</dbReference>
<dbReference type="Proteomes" id="UP000185895">
    <property type="component" value="Unassembled WGS sequence"/>
</dbReference>
<dbReference type="AlphaFoldDB" id="A0A1E7R5E8"/>
<protein>
    <recommendedName>
        <fullName evidence="5">HTH lysR-type domain-containing protein</fullName>
    </recommendedName>
</protein>
<dbReference type="GO" id="GO:0003677">
    <property type="term" value="F:DNA binding"/>
    <property type="evidence" value="ECO:0007669"/>
    <property type="project" value="UniProtKB-KW"/>
</dbReference>
<dbReference type="GO" id="GO:0003700">
    <property type="term" value="F:DNA-binding transcription factor activity"/>
    <property type="evidence" value="ECO:0007669"/>
    <property type="project" value="InterPro"/>
</dbReference>
<evidence type="ECO:0000256" key="1">
    <source>
        <dbReference type="ARBA" id="ARBA00009437"/>
    </source>
</evidence>
<dbReference type="PROSITE" id="PS50931">
    <property type="entry name" value="HTH_LYSR"/>
    <property type="match status" value="1"/>
</dbReference>
<dbReference type="GO" id="GO:0005829">
    <property type="term" value="C:cytosol"/>
    <property type="evidence" value="ECO:0007669"/>
    <property type="project" value="TreeGrafter"/>
</dbReference>
<comment type="caution">
    <text evidence="6">The sequence shown here is derived from an EMBL/GenBank/DDBJ whole genome shotgun (WGS) entry which is preliminary data.</text>
</comment>
<dbReference type="InterPro" id="IPR000847">
    <property type="entry name" value="LysR_HTH_N"/>
</dbReference>
<dbReference type="InterPro" id="IPR036390">
    <property type="entry name" value="WH_DNA-bd_sf"/>
</dbReference>
<accession>A0A1E7R5E8</accession>
<dbReference type="Pfam" id="PF03466">
    <property type="entry name" value="LysR_substrate"/>
    <property type="match status" value="1"/>
</dbReference>
<name>A0A1E7R5E8_9GAMM</name>
<comment type="similarity">
    <text evidence="1">Belongs to the LysR transcriptional regulatory family.</text>
</comment>
<evidence type="ECO:0000256" key="4">
    <source>
        <dbReference type="ARBA" id="ARBA00023163"/>
    </source>
</evidence>
<dbReference type="PANTHER" id="PTHR30419:SF2">
    <property type="entry name" value="LYSR FAMILY TRANSCRIPTIONAL REGULATOR"/>
    <property type="match status" value="1"/>
</dbReference>
<dbReference type="SUPFAM" id="SSF53850">
    <property type="entry name" value="Periplasmic binding protein-like II"/>
    <property type="match status" value="1"/>
</dbReference>
<evidence type="ECO:0000259" key="5">
    <source>
        <dbReference type="PROSITE" id="PS50931"/>
    </source>
</evidence>
<keyword evidence="7" id="KW-1185">Reference proteome</keyword>
<proteinExistence type="inferred from homology"/>
<dbReference type="Pfam" id="PF00126">
    <property type="entry name" value="HTH_1"/>
    <property type="match status" value="1"/>
</dbReference>
<dbReference type="Gene3D" id="3.40.190.290">
    <property type="match status" value="1"/>
</dbReference>